<sequence length="116" mass="13058">MIPTMEGGLIQRTLTASCHGRMEGLILFFHETAGMECLKNTAFCPTAHNHKASHLRLDLHLVIYHQTKAARQLSSRSPPLKDDDDDDDVKKNDSRFEVDIRCAGNGYDDDTEDERG</sequence>
<protein>
    <submittedName>
        <fullName evidence="2">Uncharacterized protein</fullName>
    </submittedName>
</protein>
<evidence type="ECO:0000313" key="2">
    <source>
        <dbReference type="EMBL" id="KAK1733651.1"/>
    </source>
</evidence>
<keyword evidence="3" id="KW-1185">Reference proteome</keyword>
<accession>A0AAD8XUL7</accession>
<dbReference type="EMBL" id="JATAAI010000046">
    <property type="protein sequence ID" value="KAK1733651.1"/>
    <property type="molecule type" value="Genomic_DNA"/>
</dbReference>
<feature type="region of interest" description="Disordered" evidence="1">
    <location>
        <begin position="69"/>
        <end position="116"/>
    </location>
</feature>
<comment type="caution">
    <text evidence="2">The sequence shown here is derived from an EMBL/GenBank/DDBJ whole genome shotgun (WGS) entry which is preliminary data.</text>
</comment>
<name>A0AAD8XUL7_9STRA</name>
<dbReference type="AlphaFoldDB" id="A0AAD8XUL7"/>
<evidence type="ECO:0000256" key="1">
    <source>
        <dbReference type="SAM" id="MobiDB-lite"/>
    </source>
</evidence>
<feature type="compositionally biased region" description="Acidic residues" evidence="1">
    <location>
        <begin position="107"/>
        <end position="116"/>
    </location>
</feature>
<proteinExistence type="predicted"/>
<evidence type="ECO:0000313" key="3">
    <source>
        <dbReference type="Proteomes" id="UP001224775"/>
    </source>
</evidence>
<reference evidence="2" key="1">
    <citation type="submission" date="2023-06" db="EMBL/GenBank/DDBJ databases">
        <title>Survivors Of The Sea: Transcriptome response of Skeletonema marinoi to long-term dormancy.</title>
        <authorList>
            <person name="Pinder M.I.M."/>
            <person name="Kourtchenko O."/>
            <person name="Robertson E.K."/>
            <person name="Larsson T."/>
            <person name="Maumus F."/>
            <person name="Osuna-Cruz C.M."/>
            <person name="Vancaester E."/>
            <person name="Stenow R."/>
            <person name="Vandepoele K."/>
            <person name="Ploug H."/>
            <person name="Bruchert V."/>
            <person name="Godhe A."/>
            <person name="Topel M."/>
        </authorList>
    </citation>
    <scope>NUCLEOTIDE SEQUENCE</scope>
    <source>
        <strain evidence="2">R05AC</strain>
    </source>
</reference>
<gene>
    <name evidence="2" type="ORF">QTG54_015694</name>
</gene>
<dbReference type="Proteomes" id="UP001224775">
    <property type="component" value="Unassembled WGS sequence"/>
</dbReference>
<organism evidence="2 3">
    <name type="scientific">Skeletonema marinoi</name>
    <dbReference type="NCBI Taxonomy" id="267567"/>
    <lineage>
        <taxon>Eukaryota</taxon>
        <taxon>Sar</taxon>
        <taxon>Stramenopiles</taxon>
        <taxon>Ochrophyta</taxon>
        <taxon>Bacillariophyta</taxon>
        <taxon>Coscinodiscophyceae</taxon>
        <taxon>Thalassiosirophycidae</taxon>
        <taxon>Thalassiosirales</taxon>
        <taxon>Skeletonemataceae</taxon>
        <taxon>Skeletonema</taxon>
        <taxon>Skeletonema marinoi-dohrnii complex</taxon>
    </lineage>
</organism>
<feature type="compositionally biased region" description="Basic and acidic residues" evidence="1">
    <location>
        <begin position="88"/>
        <end position="100"/>
    </location>
</feature>